<dbReference type="Proteomes" id="UP000789525">
    <property type="component" value="Unassembled WGS sequence"/>
</dbReference>
<keyword evidence="2" id="KW-1185">Reference proteome</keyword>
<name>A0ACA9PJZ6_9GLOM</name>
<proteinExistence type="predicted"/>
<accession>A0ACA9PJZ6</accession>
<comment type="caution">
    <text evidence="1">The sequence shown here is derived from an EMBL/GenBank/DDBJ whole genome shotgun (WGS) entry which is preliminary data.</text>
</comment>
<sequence length="209" mass="22690">IKFNPRPTDQCEDPEMFESMNMGDTAVGNIEDLFPEIHIPTYTVKPFIPLSIETTPLAIALPSTSTRVSPQSIPIQPYETGFARTGSTITSPNTIDLLQTRPIQIEATRTLVTMIQENGRTTTYPDDPRTMLDPGGLDNIQTGNMPYVNSSGQTKAGTTLEISTTASTIVGITAGLVFAGLIAFAVYRHQKSSRIRIGSESQEQLVVDA</sequence>
<gene>
    <name evidence="1" type="ORF">ACOLOM_LOCUS10647</name>
</gene>
<protein>
    <submittedName>
        <fullName evidence="1">10528_t:CDS:1</fullName>
    </submittedName>
</protein>
<evidence type="ECO:0000313" key="1">
    <source>
        <dbReference type="EMBL" id="CAG8710526.1"/>
    </source>
</evidence>
<feature type="non-terminal residue" evidence="1">
    <location>
        <position position="1"/>
    </location>
</feature>
<reference evidence="1" key="1">
    <citation type="submission" date="2021-06" db="EMBL/GenBank/DDBJ databases">
        <authorList>
            <person name="Kallberg Y."/>
            <person name="Tangrot J."/>
            <person name="Rosling A."/>
        </authorList>
    </citation>
    <scope>NUCLEOTIDE SEQUENCE</scope>
    <source>
        <strain evidence="1">CL356</strain>
    </source>
</reference>
<dbReference type="EMBL" id="CAJVPT010035165">
    <property type="protein sequence ID" value="CAG8710526.1"/>
    <property type="molecule type" value="Genomic_DNA"/>
</dbReference>
<organism evidence="1 2">
    <name type="scientific">Acaulospora colombiana</name>
    <dbReference type="NCBI Taxonomy" id="27376"/>
    <lineage>
        <taxon>Eukaryota</taxon>
        <taxon>Fungi</taxon>
        <taxon>Fungi incertae sedis</taxon>
        <taxon>Mucoromycota</taxon>
        <taxon>Glomeromycotina</taxon>
        <taxon>Glomeromycetes</taxon>
        <taxon>Diversisporales</taxon>
        <taxon>Acaulosporaceae</taxon>
        <taxon>Acaulospora</taxon>
    </lineage>
</organism>
<evidence type="ECO:0000313" key="2">
    <source>
        <dbReference type="Proteomes" id="UP000789525"/>
    </source>
</evidence>